<feature type="region of interest" description="Disordered" evidence="8">
    <location>
        <begin position="1"/>
        <end position="23"/>
    </location>
</feature>
<evidence type="ECO:0000256" key="4">
    <source>
        <dbReference type="ARBA" id="ARBA00022692"/>
    </source>
</evidence>
<evidence type="ECO:0000256" key="5">
    <source>
        <dbReference type="ARBA" id="ARBA00022989"/>
    </source>
</evidence>
<feature type="domain" description="Cation efflux protein cytoplasmic" evidence="11">
    <location>
        <begin position="242"/>
        <end position="317"/>
    </location>
</feature>
<keyword evidence="7 9" id="KW-0472">Membrane</keyword>
<evidence type="ECO:0000256" key="3">
    <source>
        <dbReference type="ARBA" id="ARBA00022448"/>
    </source>
</evidence>
<evidence type="ECO:0000256" key="2">
    <source>
        <dbReference type="ARBA" id="ARBA00008873"/>
    </source>
</evidence>
<comment type="similarity">
    <text evidence="2">Belongs to the cation diffusion facilitator (CDF) transporter (TC 2.A.4) family. SLC30A subfamily.</text>
</comment>
<dbReference type="EMBL" id="JACBZO010000001">
    <property type="protein sequence ID" value="NYI40537.1"/>
    <property type="molecule type" value="Genomic_DNA"/>
</dbReference>
<gene>
    <name evidence="12" type="ORF">BKA03_000656</name>
</gene>
<dbReference type="InterPro" id="IPR002524">
    <property type="entry name" value="Cation_efflux"/>
</dbReference>
<dbReference type="SUPFAM" id="SSF161111">
    <property type="entry name" value="Cation efflux protein transmembrane domain-like"/>
    <property type="match status" value="1"/>
</dbReference>
<dbReference type="Proteomes" id="UP000547973">
    <property type="component" value="Unassembled WGS sequence"/>
</dbReference>
<feature type="transmembrane region" description="Helical" evidence="9">
    <location>
        <begin position="188"/>
        <end position="206"/>
    </location>
</feature>
<name>A0A7Y9Z823_9MICO</name>
<evidence type="ECO:0000256" key="1">
    <source>
        <dbReference type="ARBA" id="ARBA00004141"/>
    </source>
</evidence>
<comment type="caution">
    <text evidence="12">The sequence shown here is derived from an EMBL/GenBank/DDBJ whole genome shotgun (WGS) entry which is preliminary data.</text>
</comment>
<dbReference type="NCBIfam" id="TIGR01297">
    <property type="entry name" value="CDF"/>
    <property type="match status" value="1"/>
</dbReference>
<dbReference type="Pfam" id="PF16916">
    <property type="entry name" value="ZT_dimer"/>
    <property type="match status" value="1"/>
</dbReference>
<evidence type="ECO:0000256" key="7">
    <source>
        <dbReference type="ARBA" id="ARBA00023136"/>
    </source>
</evidence>
<dbReference type="InterPro" id="IPR027469">
    <property type="entry name" value="Cation_efflux_TMD_sf"/>
</dbReference>
<feature type="compositionally biased region" description="Low complexity" evidence="8">
    <location>
        <begin position="11"/>
        <end position="22"/>
    </location>
</feature>
<dbReference type="PANTHER" id="PTHR11562">
    <property type="entry name" value="CATION EFFLUX PROTEIN/ ZINC TRANSPORTER"/>
    <property type="match status" value="1"/>
</dbReference>
<organism evidence="12 13">
    <name type="scientific">Demequina lutea</name>
    <dbReference type="NCBI Taxonomy" id="431489"/>
    <lineage>
        <taxon>Bacteria</taxon>
        <taxon>Bacillati</taxon>
        <taxon>Actinomycetota</taxon>
        <taxon>Actinomycetes</taxon>
        <taxon>Micrococcales</taxon>
        <taxon>Demequinaceae</taxon>
        <taxon>Demequina</taxon>
    </lineage>
</organism>
<proteinExistence type="inferred from homology"/>
<comment type="subcellular location">
    <subcellularLocation>
        <location evidence="1">Membrane</location>
        <topology evidence="1">Multi-pass membrane protein</topology>
    </subcellularLocation>
</comment>
<feature type="transmembrane region" description="Helical" evidence="9">
    <location>
        <begin position="113"/>
        <end position="132"/>
    </location>
</feature>
<feature type="transmembrane region" description="Helical" evidence="9">
    <location>
        <begin position="79"/>
        <end position="101"/>
    </location>
</feature>
<evidence type="ECO:0000313" key="13">
    <source>
        <dbReference type="Proteomes" id="UP000547973"/>
    </source>
</evidence>
<dbReference type="InterPro" id="IPR058533">
    <property type="entry name" value="Cation_efflux_TM"/>
</dbReference>
<dbReference type="InterPro" id="IPR036837">
    <property type="entry name" value="Cation_efflux_CTD_sf"/>
</dbReference>
<feature type="transmembrane region" description="Helical" evidence="9">
    <location>
        <begin position="212"/>
        <end position="229"/>
    </location>
</feature>
<feature type="compositionally biased region" description="Basic and acidic residues" evidence="8">
    <location>
        <begin position="1"/>
        <end position="10"/>
    </location>
</feature>
<dbReference type="GO" id="GO:0005886">
    <property type="term" value="C:plasma membrane"/>
    <property type="evidence" value="ECO:0007669"/>
    <property type="project" value="TreeGrafter"/>
</dbReference>
<evidence type="ECO:0000256" key="9">
    <source>
        <dbReference type="SAM" id="Phobius"/>
    </source>
</evidence>
<evidence type="ECO:0000259" key="10">
    <source>
        <dbReference type="Pfam" id="PF01545"/>
    </source>
</evidence>
<keyword evidence="4 9" id="KW-0812">Transmembrane</keyword>
<dbReference type="SUPFAM" id="SSF160240">
    <property type="entry name" value="Cation efflux protein cytoplasmic domain-like"/>
    <property type="match status" value="1"/>
</dbReference>
<dbReference type="Pfam" id="PF01545">
    <property type="entry name" value="Cation_efflux"/>
    <property type="match status" value="1"/>
</dbReference>
<sequence>MIDPDSKDTSDAASDMASAATPPAAPTVHAFEHAGDIARPGQRRALGWALGVNIALLVAEVIGGIIFGSLALLADAAHLVSDVAGLGIALGALILTARPVSTSHSFGFARAEVMAAQVSALLLLAAGVWILIEGVSRLGAPVPVQGAGLALVAALGLVVNAGSAFVVHRAQGESLNMRASFVHLATDAAGSLAAIIAGLVILGWGWDRADSVASIATAALVLWTGWGLLRDSTHVLMEGTPRGLDPDQVTAAIGDVDGVVGVHHVHLWNLASDVPAASAHVVLSGKPTLHQAHDTADAVRATLADQFSLTNITLELEEGPTAGILAVPRPPPD</sequence>
<dbReference type="InterPro" id="IPR027470">
    <property type="entry name" value="Cation_efflux_CTD"/>
</dbReference>
<dbReference type="Gene3D" id="1.20.1510.10">
    <property type="entry name" value="Cation efflux protein transmembrane domain"/>
    <property type="match status" value="1"/>
</dbReference>
<feature type="domain" description="Cation efflux protein transmembrane" evidence="10">
    <location>
        <begin position="49"/>
        <end position="237"/>
    </location>
</feature>
<evidence type="ECO:0000313" key="12">
    <source>
        <dbReference type="EMBL" id="NYI40537.1"/>
    </source>
</evidence>
<dbReference type="Gene3D" id="3.30.70.1350">
    <property type="entry name" value="Cation efflux protein, cytoplasmic domain"/>
    <property type="match status" value="1"/>
</dbReference>
<keyword evidence="3" id="KW-0813">Transport</keyword>
<reference evidence="12 13" key="1">
    <citation type="submission" date="2020-07" db="EMBL/GenBank/DDBJ databases">
        <title>Sequencing the genomes of 1000 actinobacteria strains.</title>
        <authorList>
            <person name="Klenk H.-P."/>
        </authorList>
    </citation>
    <scope>NUCLEOTIDE SEQUENCE [LARGE SCALE GENOMIC DNA]</scope>
    <source>
        <strain evidence="12 13">DSM 19970</strain>
    </source>
</reference>
<keyword evidence="5 9" id="KW-1133">Transmembrane helix</keyword>
<dbReference type="AlphaFoldDB" id="A0A7Y9Z823"/>
<keyword evidence="6" id="KW-0406">Ion transport</keyword>
<evidence type="ECO:0000256" key="8">
    <source>
        <dbReference type="SAM" id="MobiDB-lite"/>
    </source>
</evidence>
<evidence type="ECO:0000256" key="6">
    <source>
        <dbReference type="ARBA" id="ARBA00023065"/>
    </source>
</evidence>
<dbReference type="InterPro" id="IPR050681">
    <property type="entry name" value="CDF/SLC30A"/>
</dbReference>
<feature type="transmembrane region" description="Helical" evidence="9">
    <location>
        <begin position="144"/>
        <end position="167"/>
    </location>
</feature>
<feature type="transmembrane region" description="Helical" evidence="9">
    <location>
        <begin position="48"/>
        <end position="73"/>
    </location>
</feature>
<accession>A0A7Y9Z823</accession>
<dbReference type="RefSeq" id="WP_062074675.1">
    <property type="nucleotide sequence ID" value="NZ_BBRC01000003.1"/>
</dbReference>
<protein>
    <submittedName>
        <fullName evidence="12">Cobalt-zinc-cadmium efflux system protein</fullName>
    </submittedName>
</protein>
<dbReference type="OrthoDB" id="9809646at2"/>
<dbReference type="PANTHER" id="PTHR11562:SF17">
    <property type="entry name" value="RE54080P-RELATED"/>
    <property type="match status" value="1"/>
</dbReference>
<dbReference type="GO" id="GO:0005385">
    <property type="term" value="F:zinc ion transmembrane transporter activity"/>
    <property type="evidence" value="ECO:0007669"/>
    <property type="project" value="TreeGrafter"/>
</dbReference>
<keyword evidence="13" id="KW-1185">Reference proteome</keyword>
<evidence type="ECO:0000259" key="11">
    <source>
        <dbReference type="Pfam" id="PF16916"/>
    </source>
</evidence>